<dbReference type="Proteomes" id="UP001206572">
    <property type="component" value="Unassembled WGS sequence"/>
</dbReference>
<dbReference type="PANTHER" id="PTHR42678">
    <property type="entry name" value="AMIDASE"/>
    <property type="match status" value="1"/>
</dbReference>
<sequence>MKRREFVQLGLSAGIAAGSAGAAGVASAAGSAGPGILDAGVREQQAQMASGKLTSSSLVKQYLARIAAVDKAGPRINSVIETNPDALTIAAVMDRERAAGKVRGPLHGIPVLLKDNIATGDKMSTSAGSLALSGVRATRDAHIVALLRQAGAVIIGKTNLSEWANMRSTKSVSGWSGRGGQTRNPYALDRNTSGSSSGSGAAAAAALATLTVGTETDGSIVSPSSSCGIVGIKPTLGLLSRSGIIPIAHSQDTAGPMTRSVADAALMLAAMAGPDKDDAATADSGNHLKDYAAALRTDGLKGKRIGVARNFFGANDAVDAIIEKELDILRAQGAVLVDVKVPNTDKYGDSELQVLLYEFAPGLAAYLKNYAPHAPIKTMADVIAFNEKNAAREMPYFKQEHLVAAAAKPGLDAREYKEALANDLRYSREEGIDQVMKEHKLDALVAPTGGPAWLTDYINGDHYGGSFSTPAAVAGYPHITVPAGFTRGLPVGISFVGGAWSEASLIGMAYAYEQASKRRRAPTYPASVNVRF</sequence>
<name>A0ABT2APP5_9BURK</name>
<reference evidence="3 4" key="1">
    <citation type="submission" date="2022-08" db="EMBL/GenBank/DDBJ databases">
        <title>Reclassification of Massilia species as members of the genera Telluria, Duganella, Pseudoduganella, Mokoshia gen. nov. and Zemynaea gen. nov. using orthogonal and non-orthogonal genome-based approaches.</title>
        <authorList>
            <person name="Bowman J.P."/>
        </authorList>
    </citation>
    <scope>NUCLEOTIDE SEQUENCE [LARGE SCALE GENOMIC DNA]</scope>
    <source>
        <strain evidence="3 4">JCM 31661</strain>
    </source>
</reference>
<dbReference type="PANTHER" id="PTHR42678:SF34">
    <property type="entry name" value="OS04G0183300 PROTEIN"/>
    <property type="match status" value="1"/>
</dbReference>
<feature type="chain" id="PRO_5046113729" evidence="1">
    <location>
        <begin position="29"/>
        <end position="532"/>
    </location>
</feature>
<dbReference type="NCBIfam" id="NF005300">
    <property type="entry name" value="PRK06828.1"/>
    <property type="match status" value="1"/>
</dbReference>
<dbReference type="RefSeq" id="WP_258829239.1">
    <property type="nucleotide sequence ID" value="NZ_JANUHA010000013.1"/>
</dbReference>
<protein>
    <submittedName>
        <fullName evidence="3">Amidase</fullName>
        <ecNumber evidence="3">3.5.1.4</ecNumber>
    </submittedName>
</protein>
<keyword evidence="3" id="KW-0378">Hydrolase</keyword>
<dbReference type="Pfam" id="PF01425">
    <property type="entry name" value="Amidase"/>
    <property type="match status" value="1"/>
</dbReference>
<dbReference type="GO" id="GO:0004040">
    <property type="term" value="F:amidase activity"/>
    <property type="evidence" value="ECO:0007669"/>
    <property type="project" value="UniProtKB-EC"/>
</dbReference>
<dbReference type="NCBIfam" id="NF006006">
    <property type="entry name" value="PRK08137.1"/>
    <property type="match status" value="1"/>
</dbReference>
<dbReference type="InterPro" id="IPR023631">
    <property type="entry name" value="Amidase_dom"/>
</dbReference>
<evidence type="ECO:0000313" key="4">
    <source>
        <dbReference type="Proteomes" id="UP001206572"/>
    </source>
</evidence>
<gene>
    <name evidence="3" type="ORF">NX780_17945</name>
</gene>
<dbReference type="InterPro" id="IPR036928">
    <property type="entry name" value="AS_sf"/>
</dbReference>
<feature type="signal peptide" evidence="1">
    <location>
        <begin position="1"/>
        <end position="28"/>
    </location>
</feature>
<evidence type="ECO:0000256" key="1">
    <source>
        <dbReference type="SAM" id="SignalP"/>
    </source>
</evidence>
<dbReference type="Gene3D" id="3.90.1300.10">
    <property type="entry name" value="Amidase signature (AS) domain"/>
    <property type="match status" value="1"/>
</dbReference>
<evidence type="ECO:0000313" key="3">
    <source>
        <dbReference type="EMBL" id="MCS0598229.1"/>
    </source>
</evidence>
<accession>A0ABT2APP5</accession>
<keyword evidence="4" id="KW-1185">Reference proteome</keyword>
<comment type="caution">
    <text evidence="3">The sequence shown here is derived from an EMBL/GenBank/DDBJ whole genome shotgun (WGS) entry which is preliminary data.</text>
</comment>
<evidence type="ECO:0000259" key="2">
    <source>
        <dbReference type="Pfam" id="PF01425"/>
    </source>
</evidence>
<proteinExistence type="predicted"/>
<dbReference type="EC" id="3.5.1.4" evidence="3"/>
<organism evidence="3 4">
    <name type="scientific">Massilia agri</name>
    <dbReference type="NCBI Taxonomy" id="1886785"/>
    <lineage>
        <taxon>Bacteria</taxon>
        <taxon>Pseudomonadati</taxon>
        <taxon>Pseudomonadota</taxon>
        <taxon>Betaproteobacteria</taxon>
        <taxon>Burkholderiales</taxon>
        <taxon>Oxalobacteraceae</taxon>
        <taxon>Telluria group</taxon>
        <taxon>Massilia</taxon>
    </lineage>
</organism>
<feature type="domain" description="Amidase" evidence="2">
    <location>
        <begin position="58"/>
        <end position="505"/>
    </location>
</feature>
<keyword evidence="1" id="KW-0732">Signal</keyword>
<dbReference type="SUPFAM" id="SSF75304">
    <property type="entry name" value="Amidase signature (AS) enzymes"/>
    <property type="match status" value="1"/>
</dbReference>
<dbReference type="EMBL" id="JANUHA010000013">
    <property type="protein sequence ID" value="MCS0598229.1"/>
    <property type="molecule type" value="Genomic_DNA"/>
</dbReference>